<evidence type="ECO:0000313" key="2">
    <source>
        <dbReference type="Proteomes" id="UP001597493"/>
    </source>
</evidence>
<protein>
    <submittedName>
        <fullName evidence="1">Acetylglutamate kinase</fullName>
    </submittedName>
</protein>
<dbReference type="RefSeq" id="WP_379269306.1">
    <property type="nucleotide sequence ID" value="NZ_JBHUMY010000001.1"/>
</dbReference>
<sequence length="200" mass="22601">MLTYAPGYYYGNRQPSPHCWTTSMVKLNQNLRVLWEQHVYWTRKAMTSIVAGLPDEQETLKRLLRNPADFAAALRPFYGPNVANRFASLFTDHLTIAAELIRALKSGNSAAAADARKRWFANADDIAVFLSRINPYWPEAEWKKMLYEHLNLLARAVSARLSGNHALYVELGDPIELQALGMADMMTAGIVRQFPNAFIA</sequence>
<name>A0ABW5QRS5_9BACL</name>
<dbReference type="GO" id="GO:0016301">
    <property type="term" value="F:kinase activity"/>
    <property type="evidence" value="ECO:0007669"/>
    <property type="project" value="UniProtKB-KW"/>
</dbReference>
<keyword evidence="1" id="KW-0808">Transferase</keyword>
<proteinExistence type="predicted"/>
<accession>A0ABW5QRS5</accession>
<keyword evidence="2" id="KW-1185">Reference proteome</keyword>
<dbReference type="EMBL" id="JBHUMY010000001">
    <property type="protein sequence ID" value="MFD2659094.1"/>
    <property type="molecule type" value="Genomic_DNA"/>
</dbReference>
<reference evidence="2" key="1">
    <citation type="journal article" date="2019" name="Int. J. Syst. Evol. Microbiol.">
        <title>The Global Catalogue of Microorganisms (GCM) 10K type strain sequencing project: providing services to taxonomists for standard genome sequencing and annotation.</title>
        <authorList>
            <consortium name="The Broad Institute Genomics Platform"/>
            <consortium name="The Broad Institute Genome Sequencing Center for Infectious Disease"/>
            <person name="Wu L."/>
            <person name="Ma J."/>
        </authorList>
    </citation>
    <scope>NUCLEOTIDE SEQUENCE [LARGE SCALE GENOMIC DNA]</scope>
    <source>
        <strain evidence="2">TISTR 1827</strain>
    </source>
</reference>
<evidence type="ECO:0000313" key="1">
    <source>
        <dbReference type="EMBL" id="MFD2659094.1"/>
    </source>
</evidence>
<gene>
    <name evidence="1" type="ORF">ACFSW5_02315</name>
</gene>
<comment type="caution">
    <text evidence="1">The sequence shown here is derived from an EMBL/GenBank/DDBJ whole genome shotgun (WGS) entry which is preliminary data.</text>
</comment>
<keyword evidence="1" id="KW-0418">Kinase</keyword>
<organism evidence="1 2">
    <name type="scientific">Paenibacillus thailandensis</name>
    <dbReference type="NCBI Taxonomy" id="393250"/>
    <lineage>
        <taxon>Bacteria</taxon>
        <taxon>Bacillati</taxon>
        <taxon>Bacillota</taxon>
        <taxon>Bacilli</taxon>
        <taxon>Bacillales</taxon>
        <taxon>Paenibacillaceae</taxon>
        <taxon>Paenibacillus</taxon>
    </lineage>
</organism>
<dbReference type="Proteomes" id="UP001597493">
    <property type="component" value="Unassembled WGS sequence"/>
</dbReference>